<feature type="transmembrane region" description="Helical" evidence="6">
    <location>
        <begin position="365"/>
        <end position="386"/>
    </location>
</feature>
<feature type="transmembrane region" description="Helical" evidence="6">
    <location>
        <begin position="320"/>
        <end position="345"/>
    </location>
</feature>
<protein>
    <submittedName>
        <fullName evidence="7">Membrane protein YabM</fullName>
    </submittedName>
</protein>
<feature type="transmembrane region" description="Helical" evidence="6">
    <location>
        <begin position="393"/>
        <end position="411"/>
    </location>
</feature>
<evidence type="ECO:0000256" key="6">
    <source>
        <dbReference type="SAM" id="Phobius"/>
    </source>
</evidence>
<dbReference type="InterPro" id="IPR050833">
    <property type="entry name" value="Poly_Biosynth_Transport"/>
</dbReference>
<keyword evidence="2" id="KW-1003">Cell membrane</keyword>
<accession>A0ABQ5TFI0</accession>
<feature type="transmembrane region" description="Helical" evidence="6">
    <location>
        <begin position="44"/>
        <end position="64"/>
    </location>
</feature>
<feature type="transmembrane region" description="Helical" evidence="6">
    <location>
        <begin position="232"/>
        <end position="257"/>
    </location>
</feature>
<dbReference type="RefSeq" id="WP_215064429.1">
    <property type="nucleotide sequence ID" value="NZ_BSKO01000001.1"/>
</dbReference>
<dbReference type="InterPro" id="IPR002797">
    <property type="entry name" value="Polysacc_synth"/>
</dbReference>
<evidence type="ECO:0000256" key="1">
    <source>
        <dbReference type="ARBA" id="ARBA00004651"/>
    </source>
</evidence>
<feature type="transmembrane region" description="Helical" evidence="6">
    <location>
        <begin position="85"/>
        <end position="110"/>
    </location>
</feature>
<evidence type="ECO:0000256" key="5">
    <source>
        <dbReference type="ARBA" id="ARBA00023136"/>
    </source>
</evidence>
<organism evidence="7 8">
    <name type="scientific">Oceanobacillus kimchii</name>
    <dbReference type="NCBI Taxonomy" id="746691"/>
    <lineage>
        <taxon>Bacteria</taxon>
        <taxon>Bacillati</taxon>
        <taxon>Bacillota</taxon>
        <taxon>Bacilli</taxon>
        <taxon>Bacillales</taxon>
        <taxon>Bacillaceae</taxon>
        <taxon>Oceanobacillus</taxon>
    </lineage>
</organism>
<feature type="transmembrane region" description="Helical" evidence="6">
    <location>
        <begin position="190"/>
        <end position="211"/>
    </location>
</feature>
<name>A0ABQ5TFI0_9BACI</name>
<feature type="transmembrane region" description="Helical" evidence="6">
    <location>
        <begin position="163"/>
        <end position="184"/>
    </location>
</feature>
<evidence type="ECO:0000313" key="7">
    <source>
        <dbReference type="EMBL" id="GLO64279.1"/>
    </source>
</evidence>
<sequence>MKENDTNRLVKGALWLSIAGLLSKILSAGYRIPLQNLTGDMGFYIYQQIYPLLGIATMLALYGFPSAISAVTSRELSQEKRLTWNSFYAPILAILCIFHFLLAAVIWISAPLLAETINEASLIWSYRLTAIVFLFIPVVALFRGVLQGMYQMIPTAVSQIGEQLVRVGIIISAACLVAFSSYSIDWIGMAAVYATFFGICMATIILLVFYVKERNQLQSFPKNSDNSFSIKPFISTVLILGIAAAMNHMTLLFIQLADAITFVPQLLEFGWGNIEAKELKGVFDRGQPLIQLVTVLGSSIALTILPMISEKKLKTEKLHVYTYVRTAFLTGFYIVIGAVIGLLLLLPEINRLLFQNEQGSIELRVLMLSVVFATLAIIGSTVLQGFGYIKRTALFIAITFFIKWIGNQLLIPNLGMMGAAIATVCSLLCLFLLIMMEIRRKLPELHISCSIQWKSIFVAAGILTFYVCIWKLFIPQIWLGSRLFLLIYLMAVCFSGGIIYFIFILRMQGFTKHQLQLLPKSTLLLRLAEKRNKL</sequence>
<feature type="transmembrane region" description="Helical" evidence="6">
    <location>
        <begin position="12"/>
        <end position="32"/>
    </location>
</feature>
<feature type="transmembrane region" description="Helical" evidence="6">
    <location>
        <begin position="485"/>
        <end position="505"/>
    </location>
</feature>
<comment type="caution">
    <text evidence="7">The sequence shown here is derived from an EMBL/GenBank/DDBJ whole genome shotgun (WGS) entry which is preliminary data.</text>
</comment>
<evidence type="ECO:0000313" key="8">
    <source>
        <dbReference type="Proteomes" id="UP001275436"/>
    </source>
</evidence>
<dbReference type="Pfam" id="PF01943">
    <property type="entry name" value="Polysacc_synt"/>
    <property type="match status" value="1"/>
</dbReference>
<evidence type="ECO:0000256" key="3">
    <source>
        <dbReference type="ARBA" id="ARBA00022692"/>
    </source>
</evidence>
<evidence type="ECO:0000256" key="2">
    <source>
        <dbReference type="ARBA" id="ARBA00022475"/>
    </source>
</evidence>
<feature type="transmembrane region" description="Helical" evidence="6">
    <location>
        <begin position="289"/>
        <end position="308"/>
    </location>
</feature>
<dbReference type="PANTHER" id="PTHR30250:SF29">
    <property type="entry name" value="POLYSACCHARIDE BIOSYNTHESIS PROTEIN C-TERMINAL DOMAIN-CONTAINING PROTEIN"/>
    <property type="match status" value="1"/>
</dbReference>
<dbReference type="CDD" id="cd13124">
    <property type="entry name" value="MATE_SpoVB_like"/>
    <property type="match status" value="1"/>
</dbReference>
<keyword evidence="5 6" id="KW-0472">Membrane</keyword>
<proteinExistence type="predicted"/>
<comment type="subcellular location">
    <subcellularLocation>
        <location evidence="1">Cell membrane</location>
        <topology evidence="1">Multi-pass membrane protein</topology>
    </subcellularLocation>
</comment>
<keyword evidence="4 6" id="KW-1133">Transmembrane helix</keyword>
<gene>
    <name evidence="7" type="primary">yabM</name>
    <name evidence="7" type="ORF">MACH08_00630</name>
</gene>
<feature type="transmembrane region" description="Helical" evidence="6">
    <location>
        <begin position="122"/>
        <end position="142"/>
    </location>
</feature>
<dbReference type="PANTHER" id="PTHR30250">
    <property type="entry name" value="PST FAMILY PREDICTED COLANIC ACID TRANSPORTER"/>
    <property type="match status" value="1"/>
</dbReference>
<reference evidence="7 8" key="1">
    <citation type="submission" date="2023-02" db="EMBL/GenBank/DDBJ databases">
        <title>Oceanobacillus kimchii IFOP_LL358 isolated form Alexandrium catenella lab strain.</title>
        <authorList>
            <person name="Gajardo G."/>
            <person name="Ueki S."/>
            <person name="Maruyama F."/>
        </authorList>
    </citation>
    <scope>NUCLEOTIDE SEQUENCE [LARGE SCALE GENOMIC DNA]</scope>
    <source>
        <strain evidence="7 8">IFOP_LL358</strain>
    </source>
</reference>
<feature type="transmembrane region" description="Helical" evidence="6">
    <location>
        <begin position="456"/>
        <end position="479"/>
    </location>
</feature>
<keyword evidence="3 6" id="KW-0812">Transmembrane</keyword>
<dbReference type="InterPro" id="IPR024923">
    <property type="entry name" value="PG_synth_SpoVB"/>
</dbReference>
<dbReference type="Proteomes" id="UP001275436">
    <property type="component" value="Unassembled WGS sequence"/>
</dbReference>
<evidence type="ECO:0000256" key="4">
    <source>
        <dbReference type="ARBA" id="ARBA00022989"/>
    </source>
</evidence>
<dbReference type="EMBL" id="BSKO01000001">
    <property type="protein sequence ID" value="GLO64279.1"/>
    <property type="molecule type" value="Genomic_DNA"/>
</dbReference>
<feature type="transmembrane region" description="Helical" evidence="6">
    <location>
        <begin position="417"/>
        <end position="435"/>
    </location>
</feature>
<keyword evidence="8" id="KW-1185">Reference proteome</keyword>